<dbReference type="Proteomes" id="UP000830671">
    <property type="component" value="Chromosome 9"/>
</dbReference>
<dbReference type="GeneID" id="73351008"/>
<protein>
    <submittedName>
        <fullName evidence="2">Uncharacterized protein</fullName>
    </submittedName>
</protein>
<dbReference type="EMBL" id="CP019481">
    <property type="protein sequence ID" value="UQC91547.1"/>
    <property type="molecule type" value="Genomic_DNA"/>
</dbReference>
<organism evidence="2 3">
    <name type="scientific">Colletotrichum lupini</name>
    <dbReference type="NCBI Taxonomy" id="145971"/>
    <lineage>
        <taxon>Eukaryota</taxon>
        <taxon>Fungi</taxon>
        <taxon>Dikarya</taxon>
        <taxon>Ascomycota</taxon>
        <taxon>Pezizomycotina</taxon>
        <taxon>Sordariomycetes</taxon>
        <taxon>Hypocreomycetidae</taxon>
        <taxon>Glomerellales</taxon>
        <taxon>Glomerellaceae</taxon>
        <taxon>Colletotrichum</taxon>
        <taxon>Colletotrichum acutatum species complex</taxon>
    </lineage>
</organism>
<evidence type="ECO:0000256" key="1">
    <source>
        <dbReference type="SAM" id="MobiDB-lite"/>
    </source>
</evidence>
<proteinExistence type="predicted"/>
<gene>
    <name evidence="2" type="ORF">CLUP02_17083</name>
</gene>
<feature type="region of interest" description="Disordered" evidence="1">
    <location>
        <begin position="1"/>
        <end position="87"/>
    </location>
</feature>
<feature type="compositionally biased region" description="Pro residues" evidence="1">
    <location>
        <begin position="35"/>
        <end position="51"/>
    </location>
</feature>
<evidence type="ECO:0000313" key="2">
    <source>
        <dbReference type="EMBL" id="UQC91547.1"/>
    </source>
</evidence>
<dbReference type="RefSeq" id="XP_049153145.1">
    <property type="nucleotide sequence ID" value="XM_049295998.1"/>
</dbReference>
<feature type="compositionally biased region" description="Polar residues" evidence="1">
    <location>
        <begin position="13"/>
        <end position="32"/>
    </location>
</feature>
<reference evidence="2" key="1">
    <citation type="journal article" date="2021" name="Mol. Plant Microbe Interact.">
        <title>Complete Genome Sequence of the Plant-Pathogenic Fungus Colletotrichum lupini.</title>
        <authorList>
            <person name="Baroncelli R."/>
            <person name="Pensec F."/>
            <person name="Da Lio D."/>
            <person name="Boufleur T."/>
            <person name="Vicente I."/>
            <person name="Sarrocco S."/>
            <person name="Picot A."/>
            <person name="Baraldi E."/>
            <person name="Sukno S."/>
            <person name="Thon M."/>
            <person name="Le Floch G."/>
        </authorList>
    </citation>
    <scope>NUCLEOTIDE SEQUENCE</scope>
    <source>
        <strain evidence="2">IMI 504893</strain>
    </source>
</reference>
<accession>A0A9Q8TB08</accession>
<keyword evidence="3" id="KW-1185">Reference proteome</keyword>
<dbReference type="AlphaFoldDB" id="A0A9Q8TB08"/>
<name>A0A9Q8TB08_9PEZI</name>
<evidence type="ECO:0000313" key="3">
    <source>
        <dbReference type="Proteomes" id="UP000830671"/>
    </source>
</evidence>
<dbReference type="KEGG" id="clup:CLUP02_17083"/>
<sequence>MSFQYSHIPPPSRLQTSQRAGLSSQKLDSLSAPTTPLPYLYPPFHPPIPARPPRDESFSDPSSTLPRPVTTPPPLPLFSEICKSRPS</sequence>